<dbReference type="GO" id="GO:0004113">
    <property type="term" value="F:2',3'-cyclic-nucleotide 3'-phosphodiesterase activity"/>
    <property type="evidence" value="ECO:0007669"/>
    <property type="project" value="InterPro"/>
</dbReference>
<comment type="function">
    <text evidence="2">Hydrolyzes RNA 2',3'-cyclic phosphodiester to an RNA 2'-phosphomonoester.</text>
</comment>
<reference evidence="3 4" key="2">
    <citation type="journal article" date="2010" name="J. Bacteriol.">
        <title>Complete genome sequence of Methanothermobacter marburgensis, a methanoarchaeon model organism.</title>
        <authorList>
            <person name="Liesegang H."/>
            <person name="Kaster A.K."/>
            <person name="Wiezer A."/>
            <person name="Goenrich M."/>
            <person name="Wollherr A."/>
            <person name="Seedorf H."/>
            <person name="Gottschalk G."/>
            <person name="Thauer R.K."/>
        </authorList>
    </citation>
    <scope>NUCLEOTIDE SEQUENCE [LARGE SCALE GENOMIC DNA]</scope>
    <source>
        <strain evidence="4">ATCC BAA-927 / DSM 2133 / JCM 14651 / NBRC 100331 / OCM 82 / Marburg</strain>
    </source>
</reference>
<protein>
    <recommendedName>
        <fullName evidence="2">RNA 2',3'-cyclic phosphodiesterase</fullName>
        <shortName evidence="2">RNA 2',3'-CPDase</shortName>
        <ecNumber evidence="2">3.1.4.58</ecNumber>
    </recommendedName>
</protein>
<dbReference type="STRING" id="79929.MTBMA_c09630"/>
<dbReference type="PaxDb" id="79929-MTBMA_c09630"/>
<dbReference type="GeneID" id="77399740"/>
<keyword evidence="1 2" id="KW-0378">Hydrolase</keyword>
<sequence>MKVRAFLAVDVDDELRERVCEIQDILRGADAQIKFVEPENLHFTLKFFGDVGEGKLRRIRGIVEETLKGYEPFDLHVMGAGVFPSPRYIRVVWLGVENPGVFSELQRNLDMEFARIGFRKEREYVPHLTIGRVKGPRNREKLAALIDELENVDAGTLRVDRVSLKRSDLTPEGPVYSDLEVFRI</sequence>
<dbReference type="EC" id="3.1.4.58" evidence="2"/>
<comment type="catalytic activity">
    <reaction evidence="2">
        <text>a 3'-end 2',3'-cyclophospho-ribonucleotide-RNA + H2O = a 3'-end 2'-phospho-ribonucleotide-RNA + H(+)</text>
        <dbReference type="Rhea" id="RHEA:11828"/>
        <dbReference type="Rhea" id="RHEA-COMP:10464"/>
        <dbReference type="Rhea" id="RHEA-COMP:17353"/>
        <dbReference type="ChEBI" id="CHEBI:15377"/>
        <dbReference type="ChEBI" id="CHEBI:15378"/>
        <dbReference type="ChEBI" id="CHEBI:83064"/>
        <dbReference type="ChEBI" id="CHEBI:173113"/>
        <dbReference type="EC" id="3.1.4.58"/>
    </reaction>
</comment>
<feature type="short sequence motif" description="HXTX 2" evidence="2">
    <location>
        <begin position="127"/>
        <end position="130"/>
    </location>
</feature>
<accession>D9PWG0</accession>
<dbReference type="SUPFAM" id="SSF55144">
    <property type="entry name" value="LigT-like"/>
    <property type="match status" value="1"/>
</dbReference>
<dbReference type="HAMAP" id="MF_01940">
    <property type="entry name" value="RNA_CPDase"/>
    <property type="match status" value="1"/>
</dbReference>
<dbReference type="NCBIfam" id="TIGR02258">
    <property type="entry name" value="2_5_ligase"/>
    <property type="match status" value="1"/>
</dbReference>
<feature type="active site" description="Proton acceptor" evidence="2">
    <location>
        <position position="127"/>
    </location>
</feature>
<dbReference type="GeneID" id="9704671"/>
<dbReference type="KEGG" id="mmg:MTBMA_c09630"/>
<evidence type="ECO:0000313" key="4">
    <source>
        <dbReference type="Proteomes" id="UP000000345"/>
    </source>
</evidence>
<gene>
    <name evidence="3" type="primary">ligT</name>
    <name evidence="3" type="ordered locus">MTBMA_c09630</name>
</gene>
<dbReference type="PANTHER" id="PTHR35561">
    <property type="entry name" value="RNA 2',3'-CYCLIC PHOSPHODIESTERASE"/>
    <property type="match status" value="1"/>
</dbReference>
<dbReference type="HOGENOM" id="CLU_081251_3_4_2"/>
<feature type="short sequence motif" description="HXTX 1" evidence="2">
    <location>
        <begin position="42"/>
        <end position="45"/>
    </location>
</feature>
<evidence type="ECO:0000256" key="2">
    <source>
        <dbReference type="HAMAP-Rule" id="MF_01940"/>
    </source>
</evidence>
<reference key="1">
    <citation type="submission" date="2009-08" db="EMBL/GenBank/DDBJ databases">
        <title>The genome sequence of Methanothermobacter marburgensis.</title>
        <authorList>
            <person name="Kaster A."/>
            <person name="Seedorf H."/>
            <person name="Goenrich M."/>
            <person name="Wiezer A."/>
            <person name="Liesegang H."/>
            <person name="Thauer R."/>
            <person name="Gottschalk G."/>
        </authorList>
    </citation>
    <scope>NUCLEOTIDE SEQUENCE</scope>
    <source>
        <strain>Marburg</strain>
    </source>
</reference>
<keyword evidence="4" id="KW-1185">Reference proteome</keyword>
<evidence type="ECO:0000256" key="1">
    <source>
        <dbReference type="ARBA" id="ARBA00022801"/>
    </source>
</evidence>
<dbReference type="Gene3D" id="3.90.1140.10">
    <property type="entry name" value="Cyclic phosphodiesterase"/>
    <property type="match status" value="1"/>
</dbReference>
<dbReference type="RefSeq" id="WP_013295781.1">
    <property type="nucleotide sequence ID" value="NC_014408.1"/>
</dbReference>
<dbReference type="InterPro" id="IPR009097">
    <property type="entry name" value="Cyclic_Pdiesterase"/>
</dbReference>
<dbReference type="GO" id="GO:0008664">
    <property type="term" value="F:RNA 2',3'-cyclic 3'-phosphodiesterase activity"/>
    <property type="evidence" value="ECO:0007669"/>
    <property type="project" value="UniProtKB-EC"/>
</dbReference>
<dbReference type="Proteomes" id="UP000000345">
    <property type="component" value="Chromosome"/>
</dbReference>
<keyword evidence="3" id="KW-0436">Ligase</keyword>
<dbReference type="AlphaFoldDB" id="D9PWG0"/>
<dbReference type="EMBL" id="CP001710">
    <property type="protein sequence ID" value="ADL58558.1"/>
    <property type="molecule type" value="Genomic_DNA"/>
</dbReference>
<proteinExistence type="inferred from homology"/>
<dbReference type="OrthoDB" id="44091at2157"/>
<dbReference type="PATRIC" id="fig|79929.8.peg.943"/>
<dbReference type="GO" id="GO:0016874">
    <property type="term" value="F:ligase activity"/>
    <property type="evidence" value="ECO:0007669"/>
    <property type="project" value="UniProtKB-KW"/>
</dbReference>
<dbReference type="PANTHER" id="PTHR35561:SF1">
    <property type="entry name" value="RNA 2',3'-CYCLIC PHOSPHODIESTERASE"/>
    <property type="match status" value="1"/>
</dbReference>
<dbReference type="InterPro" id="IPR004175">
    <property type="entry name" value="RNA_CPDase"/>
</dbReference>
<dbReference type="Pfam" id="PF13563">
    <property type="entry name" value="2_5_RNA_ligase2"/>
    <property type="match status" value="1"/>
</dbReference>
<name>D9PWG0_METTM</name>
<feature type="active site" description="Proton donor" evidence="2">
    <location>
        <position position="42"/>
    </location>
</feature>
<comment type="similarity">
    <text evidence="2">Belongs to the 2H phosphoesterase superfamily. ThpR family.</text>
</comment>
<evidence type="ECO:0000313" key="3">
    <source>
        <dbReference type="EMBL" id="ADL58558.1"/>
    </source>
</evidence>
<organism evidence="3 4">
    <name type="scientific">Methanothermobacter marburgensis (strain ATCC BAA-927 / DSM 2133 / JCM 14651 / NBRC 100331 / OCM 82 / Marburg)</name>
    <name type="common">Methanobacterium thermoautotrophicum</name>
    <dbReference type="NCBI Taxonomy" id="79929"/>
    <lineage>
        <taxon>Archaea</taxon>
        <taxon>Methanobacteriati</taxon>
        <taxon>Methanobacteriota</taxon>
        <taxon>Methanomada group</taxon>
        <taxon>Methanobacteria</taxon>
        <taxon>Methanobacteriales</taxon>
        <taxon>Methanobacteriaceae</taxon>
        <taxon>Methanothermobacter</taxon>
    </lineage>
</organism>